<evidence type="ECO:0000313" key="2">
    <source>
        <dbReference type="EMBL" id="CAM96424.1"/>
    </source>
</evidence>
<sequence>MRKKIIALLLVAAASPTLVMAGDKHGSDCCPKGSHGHFEAGPQGPVRDFAGGPGLLGIDLNRDQRKAVREAGRDERLAVSKINRDYLDKLSEADKAAMKGAIQTARSDSEGKVRMALNADQIKQFDANLKREADQRAEWEEFQKWKAAKKG</sequence>
<evidence type="ECO:0000256" key="1">
    <source>
        <dbReference type="SAM" id="SignalP"/>
    </source>
</evidence>
<dbReference type="Proteomes" id="UP000002332">
    <property type="component" value="Plasmid pQBR103"/>
</dbReference>
<name>A4V7W6_PSEFS</name>
<protein>
    <submittedName>
        <fullName evidence="2">Conserved hypothetical exported protein</fullName>
    </submittedName>
</protein>
<feature type="signal peptide" evidence="1">
    <location>
        <begin position="1"/>
        <end position="21"/>
    </location>
</feature>
<geneLocation type="plasmid" evidence="2 3">
    <name>pQBR103</name>
</geneLocation>
<organism evidence="2 3">
    <name type="scientific">Pseudomonas fluorescens (strain SBW25)</name>
    <dbReference type="NCBI Taxonomy" id="216595"/>
    <lineage>
        <taxon>Bacteria</taxon>
        <taxon>Pseudomonadati</taxon>
        <taxon>Pseudomonadota</taxon>
        <taxon>Gammaproteobacteria</taxon>
        <taxon>Pseudomonadales</taxon>
        <taxon>Pseudomonadaceae</taxon>
        <taxon>Pseudomonas</taxon>
    </lineage>
</organism>
<keyword evidence="2" id="KW-0614">Plasmid</keyword>
<dbReference type="EMBL" id="AM235768">
    <property type="protein sequence ID" value="CAM96424.1"/>
    <property type="molecule type" value="Genomic_DNA"/>
</dbReference>
<reference evidence="2 3" key="1">
    <citation type="journal article" date="2007" name="ISME J.">
        <title>Sequence-based analysis of pQBR103; a representative of a unique, transfer-proficient mega plasmid resident in the microbial community of sugar beet.</title>
        <authorList>
            <person name="Tett A."/>
            <person name="Spiers A.J."/>
            <person name="Crossman L.C."/>
            <person name="Ager D."/>
            <person name="Ciric L."/>
            <person name="Dow J.M."/>
            <person name="Fry J.C."/>
            <person name="Harris D."/>
            <person name="Lilley A."/>
            <person name="Oliver A."/>
            <person name="Parkhill J."/>
            <person name="Quail M.A."/>
            <person name="Rainey P.B."/>
            <person name="Saunders N.J."/>
            <person name="Seeger K."/>
            <person name="Snyder L.A.S."/>
            <person name="Squares R."/>
            <person name="Thomas C.M."/>
            <person name="Turner S.L."/>
            <person name="Zhang X.-X."/>
            <person name="Field D."/>
            <person name="Bailey M.J."/>
        </authorList>
    </citation>
    <scope>NUCLEOTIDE SEQUENCE [LARGE SCALE GENOMIC DNA]</scope>
    <source>
        <strain evidence="2 3">SBW25</strain>
    </source>
</reference>
<evidence type="ECO:0000313" key="3">
    <source>
        <dbReference type="Proteomes" id="UP000002332"/>
    </source>
</evidence>
<dbReference type="AlphaFoldDB" id="A4V7W6"/>
<dbReference type="PATRIC" id="fig|216595.4.peg.203"/>
<gene>
    <name evidence="2" type="ordered locus">pQBR0392</name>
</gene>
<accession>A4V7W6</accession>
<proteinExistence type="predicted"/>
<keyword evidence="1" id="KW-0732">Signal</keyword>
<feature type="chain" id="PRO_5002675191" evidence="1">
    <location>
        <begin position="22"/>
        <end position="151"/>
    </location>
</feature>
<dbReference type="RefSeq" id="WP_011923199.1">
    <property type="nucleotide sequence ID" value="NC_009444.1"/>
</dbReference>